<keyword evidence="1" id="KW-0472">Membrane</keyword>
<evidence type="ECO:0000313" key="2">
    <source>
        <dbReference type="EMBL" id="EGC02768.1"/>
    </source>
</evidence>
<proteinExistence type="predicted"/>
<keyword evidence="1" id="KW-1133">Transmembrane helix</keyword>
<reference evidence="2 3" key="1">
    <citation type="submission" date="2011-02" db="EMBL/GenBank/DDBJ databases">
        <authorList>
            <person name="Nelson K.E."/>
            <person name="Sutton G."/>
            <person name="Torralba M."/>
            <person name="Durkin S."/>
            <person name="Harkins D."/>
            <person name="Montgomery R."/>
            <person name="Ziemer C."/>
            <person name="Klaassens E."/>
            <person name="Ocuiv P."/>
            <person name="Morrison M."/>
        </authorList>
    </citation>
    <scope>NUCLEOTIDE SEQUENCE [LARGE SCALE GENOMIC DNA]</scope>
    <source>
        <strain evidence="2 3">8</strain>
    </source>
</reference>
<keyword evidence="1" id="KW-0812">Transmembrane</keyword>
<sequence length="158" mass="18023">MTEKFTYRDNRVLGAVAMVLGGGFMLPFLLNLFGLHIAVCFVIGAVFFVSGAYLGYRLIEVKCEYSADERQAVFRVNGAETVIPYDKINDIQFFIRERTSFIDRMNQNRPYPEECIRFVCTDGVYEFKNALPRAANGVVPTDHSKFAPLREFILSRKA</sequence>
<organism evidence="2 3">
    <name type="scientific">Ruminococcus albus 8</name>
    <dbReference type="NCBI Taxonomy" id="246199"/>
    <lineage>
        <taxon>Bacteria</taxon>
        <taxon>Bacillati</taxon>
        <taxon>Bacillota</taxon>
        <taxon>Clostridia</taxon>
        <taxon>Eubacteriales</taxon>
        <taxon>Oscillospiraceae</taxon>
        <taxon>Ruminococcus</taxon>
    </lineage>
</organism>
<dbReference type="STRING" id="246199.CUS_6083"/>
<dbReference type="Proteomes" id="UP000004259">
    <property type="component" value="Unassembled WGS sequence"/>
</dbReference>
<feature type="transmembrane region" description="Helical" evidence="1">
    <location>
        <begin position="12"/>
        <end position="30"/>
    </location>
</feature>
<dbReference type="AlphaFoldDB" id="E9SD67"/>
<gene>
    <name evidence="2" type="ORF">CUS_6083</name>
</gene>
<evidence type="ECO:0000313" key="3">
    <source>
        <dbReference type="Proteomes" id="UP000004259"/>
    </source>
</evidence>
<dbReference type="EMBL" id="ADKM02000086">
    <property type="protein sequence ID" value="EGC02768.1"/>
    <property type="molecule type" value="Genomic_DNA"/>
</dbReference>
<feature type="transmembrane region" description="Helical" evidence="1">
    <location>
        <begin position="36"/>
        <end position="56"/>
    </location>
</feature>
<protein>
    <submittedName>
        <fullName evidence="2">Uncharacterized protein</fullName>
    </submittedName>
</protein>
<accession>E9SD67</accession>
<evidence type="ECO:0000256" key="1">
    <source>
        <dbReference type="SAM" id="Phobius"/>
    </source>
</evidence>
<name>E9SD67_RUMAL</name>
<comment type="caution">
    <text evidence="2">The sequence shown here is derived from an EMBL/GenBank/DDBJ whole genome shotgun (WGS) entry which is preliminary data.</text>
</comment>
<dbReference type="RefSeq" id="WP_002850114.1">
    <property type="nucleotide sequence ID" value="NZ_ADKM02000086.1"/>
</dbReference>
<keyword evidence="3" id="KW-1185">Reference proteome</keyword>